<feature type="domain" description="Ca3427-like PBP 2" evidence="5">
    <location>
        <begin position="94"/>
        <end position="191"/>
    </location>
</feature>
<accession>A0A316UIU4</accession>
<sequence>MSAPTSGKLRIGYIPEHFASPLLLLARSPWGQDHITLVPCPSGTGQILTSFRDGSIDVAIALTEALVAGIAKRAAGEEVDLKLVGSYVRSSLVWAVITGKETKAYGSIEDLAGTTLGISRAGSGSQIMGSVMALQRGWTAGNGKAPSFSIQDSFQGLRDSVNAGSTSAFMWETFTTKPYFDSGEVRKIGEVPTPWPSWSIAATRRDAALDSFLEKLEGSIHDFTSASSFAAGTPRSFIVQELGYQPEDVDAWLDKVRWAGDQRPNHASNTVIVGQETSTRTVSRQALVETVKVLREAGVLGEEEEKRAKDPSEIVDPWGNGREGRLVE</sequence>
<dbReference type="Gene3D" id="3.40.190.10">
    <property type="entry name" value="Periplasmic binding protein-like II"/>
    <property type="match status" value="2"/>
</dbReference>
<dbReference type="OrthoDB" id="1363at2759"/>
<dbReference type="Proteomes" id="UP000245884">
    <property type="component" value="Unassembled WGS sequence"/>
</dbReference>
<evidence type="ECO:0000256" key="1">
    <source>
        <dbReference type="ARBA" id="ARBA00004418"/>
    </source>
</evidence>
<dbReference type="PANTHER" id="PTHR30024">
    <property type="entry name" value="ALIPHATIC SULFONATES-BINDING PROTEIN-RELATED"/>
    <property type="match status" value="1"/>
</dbReference>
<name>A0A316UIU4_9BASI</name>
<comment type="subcellular location">
    <subcellularLocation>
        <location evidence="1">Periplasm</location>
    </subcellularLocation>
</comment>
<dbReference type="GeneID" id="37028968"/>
<dbReference type="SUPFAM" id="SSF53850">
    <property type="entry name" value="Periplasmic binding protein-like II"/>
    <property type="match status" value="1"/>
</dbReference>
<evidence type="ECO:0000256" key="2">
    <source>
        <dbReference type="ARBA" id="ARBA00010742"/>
    </source>
</evidence>
<dbReference type="Pfam" id="PF22384">
    <property type="entry name" value="PBP2_Ca3427_like"/>
    <property type="match status" value="1"/>
</dbReference>
<feature type="region of interest" description="Disordered" evidence="4">
    <location>
        <begin position="299"/>
        <end position="328"/>
    </location>
</feature>
<keyword evidence="7" id="KW-1185">Reference proteome</keyword>
<evidence type="ECO:0000256" key="4">
    <source>
        <dbReference type="SAM" id="MobiDB-lite"/>
    </source>
</evidence>
<dbReference type="GO" id="GO:0042597">
    <property type="term" value="C:periplasmic space"/>
    <property type="evidence" value="ECO:0007669"/>
    <property type="project" value="UniProtKB-SubCell"/>
</dbReference>
<dbReference type="AlphaFoldDB" id="A0A316UIU4"/>
<evidence type="ECO:0000313" key="7">
    <source>
        <dbReference type="Proteomes" id="UP000245884"/>
    </source>
</evidence>
<dbReference type="EMBL" id="KZ819679">
    <property type="protein sequence ID" value="PWN24844.1"/>
    <property type="molecule type" value="Genomic_DNA"/>
</dbReference>
<proteinExistence type="inferred from homology"/>
<dbReference type="InterPro" id="IPR054364">
    <property type="entry name" value="Ca3427-like_PBP2"/>
</dbReference>
<dbReference type="RefSeq" id="XP_025359456.1">
    <property type="nucleotide sequence ID" value="XM_025507145.1"/>
</dbReference>
<evidence type="ECO:0000259" key="5">
    <source>
        <dbReference type="Pfam" id="PF22384"/>
    </source>
</evidence>
<reference evidence="6 7" key="1">
    <citation type="journal article" date="2018" name="Mol. Biol. Evol.">
        <title>Broad Genomic Sampling Reveals a Smut Pathogenic Ancestry of the Fungal Clade Ustilaginomycotina.</title>
        <authorList>
            <person name="Kijpornyongpan T."/>
            <person name="Mondo S.J."/>
            <person name="Barry K."/>
            <person name="Sandor L."/>
            <person name="Lee J."/>
            <person name="Lipzen A."/>
            <person name="Pangilinan J."/>
            <person name="LaButti K."/>
            <person name="Hainaut M."/>
            <person name="Henrissat B."/>
            <person name="Grigoriev I.V."/>
            <person name="Spatafora J.W."/>
            <person name="Aime M.C."/>
        </authorList>
    </citation>
    <scope>NUCLEOTIDE SEQUENCE [LARGE SCALE GENOMIC DNA]</scope>
    <source>
        <strain evidence="6 7">MCA 5214</strain>
    </source>
</reference>
<organism evidence="6 7">
    <name type="scientific">Jaminaea rosea</name>
    <dbReference type="NCBI Taxonomy" id="1569628"/>
    <lineage>
        <taxon>Eukaryota</taxon>
        <taxon>Fungi</taxon>
        <taxon>Dikarya</taxon>
        <taxon>Basidiomycota</taxon>
        <taxon>Ustilaginomycotina</taxon>
        <taxon>Exobasidiomycetes</taxon>
        <taxon>Microstromatales</taxon>
        <taxon>Microstromatales incertae sedis</taxon>
        <taxon>Jaminaea</taxon>
    </lineage>
</organism>
<dbReference type="PANTHER" id="PTHR30024:SF47">
    <property type="entry name" value="TAURINE-BINDING PERIPLASMIC PROTEIN"/>
    <property type="match status" value="1"/>
</dbReference>
<keyword evidence="3" id="KW-0732">Signal</keyword>
<comment type="similarity">
    <text evidence="2">Belongs to the bacterial solute-binding protein SsuA/TauA family.</text>
</comment>
<gene>
    <name evidence="6" type="ORF">BDZ90DRAFT_234788</name>
</gene>
<evidence type="ECO:0000313" key="6">
    <source>
        <dbReference type="EMBL" id="PWN24844.1"/>
    </source>
</evidence>
<evidence type="ECO:0000256" key="3">
    <source>
        <dbReference type="ARBA" id="ARBA00022729"/>
    </source>
</evidence>
<protein>
    <recommendedName>
        <fullName evidence="5">Ca3427-like PBP 2 domain-containing protein</fullName>
    </recommendedName>
</protein>